<evidence type="ECO:0000313" key="2">
    <source>
        <dbReference type="EMBL" id="MBK1698098.1"/>
    </source>
</evidence>
<protein>
    <submittedName>
        <fullName evidence="2">Uncharacterized protein</fullName>
    </submittedName>
</protein>
<feature type="region of interest" description="Disordered" evidence="1">
    <location>
        <begin position="1"/>
        <end position="26"/>
    </location>
</feature>
<dbReference type="AlphaFoldDB" id="A0A934V0N0"/>
<feature type="compositionally biased region" description="Low complexity" evidence="1">
    <location>
        <begin position="94"/>
        <end position="106"/>
    </location>
</feature>
<accession>A0A934V0N0</accession>
<comment type="caution">
    <text evidence="2">The sequence shown here is derived from an EMBL/GenBank/DDBJ whole genome shotgun (WGS) entry which is preliminary data.</text>
</comment>
<gene>
    <name evidence="2" type="ORF">CKO21_12695</name>
</gene>
<organism evidence="2 3">
    <name type="scientific">Rhodovibrio salinarum</name>
    <dbReference type="NCBI Taxonomy" id="1087"/>
    <lineage>
        <taxon>Bacteria</taxon>
        <taxon>Pseudomonadati</taxon>
        <taxon>Pseudomonadota</taxon>
        <taxon>Alphaproteobacteria</taxon>
        <taxon>Rhodospirillales</taxon>
        <taxon>Rhodovibrionaceae</taxon>
        <taxon>Rhodovibrio</taxon>
    </lineage>
</organism>
<evidence type="ECO:0000256" key="1">
    <source>
        <dbReference type="SAM" id="MobiDB-lite"/>
    </source>
</evidence>
<reference evidence="2" key="1">
    <citation type="submission" date="2017-08" db="EMBL/GenBank/DDBJ databases">
        <authorList>
            <person name="Imhoff J.F."/>
            <person name="Rahn T."/>
            <person name="Kuenzel S."/>
            <person name="Neulinger S.C."/>
        </authorList>
    </citation>
    <scope>NUCLEOTIDE SEQUENCE</scope>
    <source>
        <strain evidence="2">DSM 9154</strain>
    </source>
</reference>
<name>A0A934V0N0_9PROT</name>
<dbReference type="EMBL" id="NRRE01000026">
    <property type="protein sequence ID" value="MBK1698098.1"/>
    <property type="molecule type" value="Genomic_DNA"/>
</dbReference>
<feature type="region of interest" description="Disordered" evidence="1">
    <location>
        <begin position="90"/>
        <end position="112"/>
    </location>
</feature>
<keyword evidence="3" id="KW-1185">Reference proteome</keyword>
<proteinExistence type="predicted"/>
<evidence type="ECO:0000313" key="3">
    <source>
        <dbReference type="Proteomes" id="UP000778970"/>
    </source>
</evidence>
<dbReference type="RefSeq" id="WP_051432061.1">
    <property type="nucleotide sequence ID" value="NZ_NRRE01000026.1"/>
</dbReference>
<sequence>MKLSDNQVKAVEEQTGLQPIPEDNPAMDQLKENFGDHTFYVDDRGLYILETPQEDTAQSQATAVQVAQWTDENRNALQAHEPQATDAVFSLTPGEEGTNNANGAANDQGSDQ</sequence>
<dbReference type="Proteomes" id="UP000778970">
    <property type="component" value="Unassembled WGS sequence"/>
</dbReference>
<reference evidence="2" key="2">
    <citation type="journal article" date="2020" name="Microorganisms">
        <title>Osmotic Adaptation and Compatible Solute Biosynthesis of Phototrophic Bacteria as Revealed from Genome Analyses.</title>
        <authorList>
            <person name="Imhoff J.F."/>
            <person name="Rahn T."/>
            <person name="Kunzel S."/>
            <person name="Keller A."/>
            <person name="Neulinger S.C."/>
        </authorList>
    </citation>
    <scope>NUCLEOTIDE SEQUENCE</scope>
    <source>
        <strain evidence="2">DSM 9154</strain>
    </source>
</reference>